<evidence type="ECO:0000313" key="15">
    <source>
        <dbReference type="Proteomes" id="UP000035800"/>
    </source>
</evidence>
<dbReference type="NCBIfam" id="NF040815">
    <property type="entry name" value="recomb_XerA_Arch"/>
    <property type="match status" value="1"/>
</dbReference>
<keyword evidence="6 10" id="KW-0229">DNA integration</keyword>
<dbReference type="InterPro" id="IPR023009">
    <property type="entry name" value="Tyrosine_recombinase_XerC/XerD"/>
</dbReference>
<feature type="active site" evidence="10">
    <location>
        <position position="283"/>
    </location>
</feature>
<dbReference type="InterPro" id="IPR044068">
    <property type="entry name" value="CB"/>
</dbReference>
<dbReference type="GO" id="GO:0006313">
    <property type="term" value="P:DNA transposition"/>
    <property type="evidence" value="ECO:0007669"/>
    <property type="project" value="UniProtKB-UniRule"/>
</dbReference>
<gene>
    <name evidence="10" type="primary">xerC</name>
    <name evidence="14" type="ORF">LSS_16671</name>
</gene>
<feature type="active site" evidence="10">
    <location>
        <position position="280"/>
    </location>
</feature>
<evidence type="ECO:0000259" key="13">
    <source>
        <dbReference type="PROSITE" id="PS51900"/>
    </source>
</evidence>
<name>K8Y4J7_9LEPT</name>
<evidence type="ECO:0000256" key="3">
    <source>
        <dbReference type="ARBA" id="ARBA00022490"/>
    </source>
</evidence>
<sequence>MDSGKKKRISKTFRYSVRHIVWRIQLGDYPFQFPKFPSAFLNEIAEKFINYLKIEKNYSQNTINAYSIDLKFFFEFCEKEQLDILQIEPVDIRSYFAYLAKEQELDRRSQSRKLSSLRTFYKVLLRDDQIQSNPATQISFPKVRKDVPKNFRINETEEILEFEAERTSDVLEVRDKAMIEVLYSSGLRVFELVNAKLGSLSKDLTILKILGKGQKERFVYFGKEAVDSLRKYLEYRNVSFPDAKEIFLNQKGKKLTTRGVRYILNERRKKMGWEKKITPHKFRHTFATDLLDAGADIRAVQELLGHSSLSTTQIYLSVSKEKIKEVYRKAHPHAKK</sequence>
<evidence type="ECO:0000256" key="9">
    <source>
        <dbReference type="ARBA" id="ARBA00023306"/>
    </source>
</evidence>
<dbReference type="PANTHER" id="PTHR30349">
    <property type="entry name" value="PHAGE INTEGRASE-RELATED"/>
    <property type="match status" value="1"/>
</dbReference>
<reference evidence="14 15" key="2">
    <citation type="journal article" date="2014" name="Emerg. Microbes Infect.">
        <title>Potential impact on kidney infection: a whole-genome analysis of Leptospira santarosai serovar Shermani.</title>
        <authorList>
            <person name="Chou L.F."/>
            <person name="Chen T.W."/>
            <person name="Ko Y.C."/>
            <person name="Pan M.J."/>
            <person name="Tian Y.C."/>
            <person name="Chiu C.H."/>
            <person name="Tang P."/>
            <person name="Hung C.C."/>
            <person name="Yang C.W."/>
        </authorList>
    </citation>
    <scope>NUCLEOTIDE SEQUENCE</scope>
    <source>
        <strain evidence="14 15">LT 821</strain>
    </source>
</reference>
<dbReference type="PATRIC" id="fig|758847.3.peg.3476"/>
<comment type="subunit">
    <text evidence="10">Forms a cyclic heterotetrameric complex composed of two molecules of XerC and two molecules of XerD.</text>
</comment>
<comment type="similarity">
    <text evidence="2 10">Belongs to the 'phage' integrase family. XerC subfamily.</text>
</comment>
<dbReference type="InterPro" id="IPR013762">
    <property type="entry name" value="Integrase-like_cat_sf"/>
</dbReference>
<dbReference type="STRING" id="758847.LSS_16671"/>
<dbReference type="GO" id="GO:0009037">
    <property type="term" value="F:tyrosine-based site-specific recombinase activity"/>
    <property type="evidence" value="ECO:0007669"/>
    <property type="project" value="UniProtKB-UniRule"/>
</dbReference>
<dbReference type="InterPro" id="IPR011010">
    <property type="entry name" value="DNA_brk_join_enz"/>
</dbReference>
<evidence type="ECO:0000256" key="1">
    <source>
        <dbReference type="ARBA" id="ARBA00004496"/>
    </source>
</evidence>
<dbReference type="Proteomes" id="UP000035800">
    <property type="component" value="Chromosome I"/>
</dbReference>
<dbReference type="GO" id="GO:0003677">
    <property type="term" value="F:DNA binding"/>
    <property type="evidence" value="ECO:0007669"/>
    <property type="project" value="UniProtKB-UniRule"/>
</dbReference>
<dbReference type="Pfam" id="PF02899">
    <property type="entry name" value="Phage_int_SAM_1"/>
    <property type="match status" value="1"/>
</dbReference>
<dbReference type="Gene3D" id="1.10.150.130">
    <property type="match status" value="1"/>
</dbReference>
<keyword evidence="5 10" id="KW-0159">Chromosome partition</keyword>
<keyword evidence="9 10" id="KW-0131">Cell cycle</keyword>
<protein>
    <recommendedName>
        <fullName evidence="10 11">Tyrosine recombinase XerC</fullName>
    </recommendedName>
</protein>
<feature type="active site" evidence="10">
    <location>
        <position position="212"/>
    </location>
</feature>
<dbReference type="Gene3D" id="1.10.443.10">
    <property type="entry name" value="Intergrase catalytic core"/>
    <property type="match status" value="1"/>
</dbReference>
<evidence type="ECO:0000256" key="6">
    <source>
        <dbReference type="ARBA" id="ARBA00022908"/>
    </source>
</evidence>
<evidence type="ECO:0000256" key="2">
    <source>
        <dbReference type="ARBA" id="ARBA00006657"/>
    </source>
</evidence>
<proteinExistence type="inferred from homology"/>
<evidence type="ECO:0000256" key="8">
    <source>
        <dbReference type="ARBA" id="ARBA00023172"/>
    </source>
</evidence>
<feature type="domain" description="Core-binding (CB)" evidence="13">
    <location>
        <begin position="39"/>
        <end position="125"/>
    </location>
</feature>
<dbReference type="InterPro" id="IPR011931">
    <property type="entry name" value="Recomb_XerC"/>
</dbReference>
<comment type="subcellular location">
    <subcellularLocation>
        <location evidence="1 10">Cytoplasm</location>
    </subcellularLocation>
</comment>
<evidence type="ECO:0000256" key="4">
    <source>
        <dbReference type="ARBA" id="ARBA00022618"/>
    </source>
</evidence>
<dbReference type="InterPro" id="IPR010998">
    <property type="entry name" value="Integrase_recombinase_N"/>
</dbReference>
<dbReference type="AlphaFoldDB" id="K8Y4J7"/>
<evidence type="ECO:0000256" key="10">
    <source>
        <dbReference type="HAMAP-Rule" id="MF_01808"/>
    </source>
</evidence>
<keyword evidence="3 10" id="KW-0963">Cytoplasm</keyword>
<keyword evidence="8 10" id="KW-0233">DNA recombination</keyword>
<dbReference type="InterPro" id="IPR004107">
    <property type="entry name" value="Integrase_SAM-like_N"/>
</dbReference>
<comment type="function">
    <text evidence="10">Site-specific tyrosine recombinase, which acts by catalyzing the cutting and rejoining of the recombining DNA molecules. The XerC-XerD complex is essential to convert dimers of the bacterial chromosome into monomers to permit their segregation at cell division. It also contributes to the segregational stability of plasmids.</text>
</comment>
<dbReference type="SUPFAM" id="SSF56349">
    <property type="entry name" value="DNA breaking-rejoining enzymes"/>
    <property type="match status" value="1"/>
</dbReference>
<dbReference type="Pfam" id="PF00589">
    <property type="entry name" value="Phage_integrase"/>
    <property type="match status" value="1"/>
</dbReference>
<dbReference type="EMBL" id="CP006694">
    <property type="protein sequence ID" value="EKT85597.1"/>
    <property type="molecule type" value="Genomic_DNA"/>
</dbReference>
<evidence type="ECO:0000313" key="14">
    <source>
        <dbReference type="EMBL" id="EKT85597.1"/>
    </source>
</evidence>
<evidence type="ECO:0000256" key="5">
    <source>
        <dbReference type="ARBA" id="ARBA00022829"/>
    </source>
</evidence>
<dbReference type="PROSITE" id="PS51900">
    <property type="entry name" value="CB"/>
    <property type="match status" value="1"/>
</dbReference>
<dbReference type="CDD" id="cd00798">
    <property type="entry name" value="INT_XerDC_C"/>
    <property type="match status" value="1"/>
</dbReference>
<accession>K8Y4J7</accession>
<dbReference type="HAMAP" id="MF_01808">
    <property type="entry name" value="Recomb_XerC_XerD"/>
    <property type="match status" value="1"/>
</dbReference>
<dbReference type="GO" id="GO:0007059">
    <property type="term" value="P:chromosome segregation"/>
    <property type="evidence" value="ECO:0007669"/>
    <property type="project" value="UniProtKB-UniRule"/>
</dbReference>
<dbReference type="PANTHER" id="PTHR30349:SF77">
    <property type="entry name" value="TYROSINE RECOMBINASE XERC"/>
    <property type="match status" value="1"/>
</dbReference>
<feature type="active site" evidence="10">
    <location>
        <position position="188"/>
    </location>
</feature>
<feature type="active site" evidence="10">
    <location>
        <position position="306"/>
    </location>
</feature>
<keyword evidence="7 10" id="KW-0238">DNA-binding</keyword>
<evidence type="ECO:0000256" key="11">
    <source>
        <dbReference type="NCBIfam" id="TIGR02224"/>
    </source>
</evidence>
<evidence type="ECO:0000256" key="7">
    <source>
        <dbReference type="ARBA" id="ARBA00023125"/>
    </source>
</evidence>
<organism evidence="14 15">
    <name type="scientific">Leptospira santarosai serovar Shermani str. LT 821</name>
    <dbReference type="NCBI Taxonomy" id="758847"/>
    <lineage>
        <taxon>Bacteria</taxon>
        <taxon>Pseudomonadati</taxon>
        <taxon>Spirochaetota</taxon>
        <taxon>Spirochaetia</taxon>
        <taxon>Leptospirales</taxon>
        <taxon>Leptospiraceae</taxon>
        <taxon>Leptospira</taxon>
    </lineage>
</organism>
<dbReference type="NCBIfam" id="TIGR02224">
    <property type="entry name" value="recomb_XerC"/>
    <property type="match status" value="1"/>
</dbReference>
<dbReference type="InterPro" id="IPR050090">
    <property type="entry name" value="Tyrosine_recombinase_XerCD"/>
</dbReference>
<feature type="active site" description="O-(3'-phospho-DNA)-tyrosine intermediate" evidence="10">
    <location>
        <position position="315"/>
    </location>
</feature>
<feature type="domain" description="Tyr recombinase" evidence="12">
    <location>
        <begin position="146"/>
        <end position="328"/>
    </location>
</feature>
<reference evidence="14 15" key="1">
    <citation type="journal article" date="2012" name="Gene">
        <title>Sequence of Leptospira santarosai serovar Shermani genome and prediction of virulence-associated genes.</title>
        <authorList>
            <person name="Chou L.F."/>
            <person name="Chen Y.T."/>
            <person name="Lu C.W."/>
            <person name="Ko Y.C."/>
            <person name="Tang C.Y."/>
            <person name="Pan M.J."/>
            <person name="Tian Y.C."/>
            <person name="Chiu C.H."/>
            <person name="Hung C.C."/>
            <person name="Yang C.W."/>
        </authorList>
    </citation>
    <scope>NUCLEOTIDE SEQUENCE [LARGE SCALE GENOMIC DNA]</scope>
    <source>
        <strain evidence="14">LT 821</strain>
    </source>
</reference>
<dbReference type="KEGG" id="lst:LSS_16671"/>
<dbReference type="InterPro" id="IPR002104">
    <property type="entry name" value="Integrase_catalytic"/>
</dbReference>
<dbReference type="GO" id="GO:0005737">
    <property type="term" value="C:cytoplasm"/>
    <property type="evidence" value="ECO:0007669"/>
    <property type="project" value="UniProtKB-SubCell"/>
</dbReference>
<dbReference type="PROSITE" id="PS51898">
    <property type="entry name" value="TYR_RECOMBINASE"/>
    <property type="match status" value="1"/>
</dbReference>
<dbReference type="GO" id="GO:0051301">
    <property type="term" value="P:cell division"/>
    <property type="evidence" value="ECO:0007669"/>
    <property type="project" value="UniProtKB-UniRule"/>
</dbReference>
<evidence type="ECO:0000259" key="12">
    <source>
        <dbReference type="PROSITE" id="PS51898"/>
    </source>
</evidence>
<keyword evidence="4 10" id="KW-0132">Cell division</keyword>